<sequence>MGPNTQGGQPGCNCNVCTPAEPPPVKDRPCTLLGV</sequence>
<accession>A0AA35X4L8</accession>
<protein>
    <submittedName>
        <fullName evidence="1">Uncharacterized protein</fullName>
    </submittedName>
</protein>
<name>A0AA35X4L8_GEOBA</name>
<dbReference type="Proteomes" id="UP001174909">
    <property type="component" value="Unassembled WGS sequence"/>
</dbReference>
<reference evidence="1" key="1">
    <citation type="submission" date="2023-03" db="EMBL/GenBank/DDBJ databases">
        <authorList>
            <person name="Steffen K."/>
            <person name="Cardenas P."/>
        </authorList>
    </citation>
    <scope>NUCLEOTIDE SEQUENCE</scope>
</reference>
<organism evidence="1 2">
    <name type="scientific">Geodia barretti</name>
    <name type="common">Barrett's horny sponge</name>
    <dbReference type="NCBI Taxonomy" id="519541"/>
    <lineage>
        <taxon>Eukaryota</taxon>
        <taxon>Metazoa</taxon>
        <taxon>Porifera</taxon>
        <taxon>Demospongiae</taxon>
        <taxon>Heteroscleromorpha</taxon>
        <taxon>Tetractinellida</taxon>
        <taxon>Astrophorina</taxon>
        <taxon>Geodiidae</taxon>
        <taxon>Geodia</taxon>
    </lineage>
</organism>
<keyword evidence="2" id="KW-1185">Reference proteome</keyword>
<gene>
    <name evidence="1" type="ORF">GBAR_LOCUS21037</name>
</gene>
<comment type="caution">
    <text evidence="1">The sequence shown here is derived from an EMBL/GenBank/DDBJ whole genome shotgun (WGS) entry which is preliminary data.</text>
</comment>
<evidence type="ECO:0000313" key="1">
    <source>
        <dbReference type="EMBL" id="CAI8037617.1"/>
    </source>
</evidence>
<dbReference type="EMBL" id="CASHTH010002951">
    <property type="protein sequence ID" value="CAI8037617.1"/>
    <property type="molecule type" value="Genomic_DNA"/>
</dbReference>
<proteinExistence type="predicted"/>
<evidence type="ECO:0000313" key="2">
    <source>
        <dbReference type="Proteomes" id="UP001174909"/>
    </source>
</evidence>
<dbReference type="AlphaFoldDB" id="A0AA35X4L8"/>